<comment type="caution">
    <text evidence="1">The sequence shown here is derived from an EMBL/GenBank/DDBJ whole genome shotgun (WGS) entry which is preliminary data.</text>
</comment>
<proteinExistence type="predicted"/>
<protein>
    <submittedName>
        <fullName evidence="1">Uncharacterized protein</fullName>
    </submittedName>
</protein>
<dbReference type="Proteomes" id="UP001057402">
    <property type="component" value="Chromosome 9"/>
</dbReference>
<accession>A0ACB9MJU5</accession>
<keyword evidence="2" id="KW-1185">Reference proteome</keyword>
<organism evidence="1 2">
    <name type="scientific">Melastoma candidum</name>
    <dbReference type="NCBI Taxonomy" id="119954"/>
    <lineage>
        <taxon>Eukaryota</taxon>
        <taxon>Viridiplantae</taxon>
        <taxon>Streptophyta</taxon>
        <taxon>Embryophyta</taxon>
        <taxon>Tracheophyta</taxon>
        <taxon>Spermatophyta</taxon>
        <taxon>Magnoliopsida</taxon>
        <taxon>eudicotyledons</taxon>
        <taxon>Gunneridae</taxon>
        <taxon>Pentapetalae</taxon>
        <taxon>rosids</taxon>
        <taxon>malvids</taxon>
        <taxon>Myrtales</taxon>
        <taxon>Melastomataceae</taxon>
        <taxon>Melastomatoideae</taxon>
        <taxon>Melastomateae</taxon>
        <taxon>Melastoma</taxon>
    </lineage>
</organism>
<name>A0ACB9MJU5_9MYRT</name>
<sequence length="384" mass="41213">MDNPGNPDEAAAAPAVVVDGAETESAVGDGEGGVGGGKGSTRKDRVKGPWSPEEDLILSELVSKFGPRNWSLIARGIDGRSGKSCRLRWCNQLDPTVKRKPFTEEEDRLIVSAHAIHGNKWAAIARLLPGRTDNAIKNHWNSTLKRRSMGLDRMKQESSKTVDDPGVDKVKASSEETLSCGNVYSLESMDAKDVTSLKNISKDGQEGITTTAVMNNGSAGPQAPLTLFRPVARLSAFNLYEDRNGLFGEPSNQDESVDSIYGEREVPHQCGHGCCANECDEKAVSSLLGPEFVEYSEPEVFPSFQLAALATDISNAAWMRSGLDSNIVPNIGTSHEAVGRAVGHASHAQSGILEDTRMNNTHYRFDSGRSKLMGACAVANAPSK</sequence>
<dbReference type="EMBL" id="CM042888">
    <property type="protein sequence ID" value="KAI4324432.1"/>
    <property type="molecule type" value="Genomic_DNA"/>
</dbReference>
<evidence type="ECO:0000313" key="1">
    <source>
        <dbReference type="EMBL" id="KAI4324432.1"/>
    </source>
</evidence>
<reference evidence="2" key="1">
    <citation type="journal article" date="2023" name="Front. Plant Sci.">
        <title>Chromosomal-level genome assembly of Melastoma candidum provides insights into trichome evolution.</title>
        <authorList>
            <person name="Zhong Y."/>
            <person name="Wu W."/>
            <person name="Sun C."/>
            <person name="Zou P."/>
            <person name="Liu Y."/>
            <person name="Dai S."/>
            <person name="Zhou R."/>
        </authorList>
    </citation>
    <scope>NUCLEOTIDE SEQUENCE [LARGE SCALE GENOMIC DNA]</scope>
</reference>
<evidence type="ECO:0000313" key="2">
    <source>
        <dbReference type="Proteomes" id="UP001057402"/>
    </source>
</evidence>
<gene>
    <name evidence="1" type="ORF">MLD38_029924</name>
</gene>